<evidence type="ECO:0000256" key="11">
    <source>
        <dbReference type="ARBA" id="ARBA00023033"/>
    </source>
</evidence>
<evidence type="ECO:0000256" key="4">
    <source>
        <dbReference type="ARBA" id="ARBA00010617"/>
    </source>
</evidence>
<dbReference type="SUPFAM" id="SSF48264">
    <property type="entry name" value="Cytochrome P450"/>
    <property type="match status" value="1"/>
</dbReference>
<dbReference type="PRINTS" id="PR00463">
    <property type="entry name" value="EP450I"/>
</dbReference>
<dbReference type="AlphaFoldDB" id="A0A0K8RNP2"/>
<keyword evidence="7" id="KW-0256">Endoplasmic reticulum</keyword>
<evidence type="ECO:0000256" key="15">
    <source>
        <dbReference type="SAM" id="Phobius"/>
    </source>
</evidence>
<keyword evidence="10 13" id="KW-0408">Iron</keyword>
<keyword evidence="15" id="KW-0812">Transmembrane</keyword>
<dbReference type="PANTHER" id="PTHR24292">
    <property type="entry name" value="CYTOCHROME P450"/>
    <property type="match status" value="1"/>
</dbReference>
<organism evidence="16">
    <name type="scientific">Ixodes ricinus</name>
    <name type="common">Common tick</name>
    <name type="synonym">Acarus ricinus</name>
    <dbReference type="NCBI Taxonomy" id="34613"/>
    <lineage>
        <taxon>Eukaryota</taxon>
        <taxon>Metazoa</taxon>
        <taxon>Ecdysozoa</taxon>
        <taxon>Arthropoda</taxon>
        <taxon>Chelicerata</taxon>
        <taxon>Arachnida</taxon>
        <taxon>Acari</taxon>
        <taxon>Parasitiformes</taxon>
        <taxon>Ixodida</taxon>
        <taxon>Ixodoidea</taxon>
        <taxon>Ixodidae</taxon>
        <taxon>Ixodinae</taxon>
        <taxon>Ixodes</taxon>
    </lineage>
</organism>
<evidence type="ECO:0000256" key="12">
    <source>
        <dbReference type="ARBA" id="ARBA00023136"/>
    </source>
</evidence>
<evidence type="ECO:0000256" key="10">
    <source>
        <dbReference type="ARBA" id="ARBA00023004"/>
    </source>
</evidence>
<dbReference type="PROSITE" id="PS00086">
    <property type="entry name" value="CYTOCHROME_P450"/>
    <property type="match status" value="1"/>
</dbReference>
<evidence type="ECO:0000256" key="6">
    <source>
        <dbReference type="ARBA" id="ARBA00022723"/>
    </source>
</evidence>
<keyword evidence="5 13" id="KW-0349">Heme</keyword>
<dbReference type="PANTHER" id="PTHR24292:SF102">
    <property type="entry name" value="CYTOCHROME P450 FAMILY-RELATED"/>
    <property type="match status" value="1"/>
</dbReference>
<dbReference type="GO" id="GO:0004497">
    <property type="term" value="F:monooxygenase activity"/>
    <property type="evidence" value="ECO:0007669"/>
    <property type="project" value="UniProtKB-KW"/>
</dbReference>
<dbReference type="GO" id="GO:0020037">
    <property type="term" value="F:heme binding"/>
    <property type="evidence" value="ECO:0007669"/>
    <property type="project" value="InterPro"/>
</dbReference>
<evidence type="ECO:0000256" key="2">
    <source>
        <dbReference type="ARBA" id="ARBA00004174"/>
    </source>
</evidence>
<evidence type="ECO:0000256" key="13">
    <source>
        <dbReference type="PIRSR" id="PIRSR602401-1"/>
    </source>
</evidence>
<dbReference type="PRINTS" id="PR00385">
    <property type="entry name" value="P450"/>
</dbReference>
<keyword evidence="12 15" id="KW-0472">Membrane</keyword>
<evidence type="ECO:0000256" key="7">
    <source>
        <dbReference type="ARBA" id="ARBA00022824"/>
    </source>
</evidence>
<keyword evidence="8" id="KW-0492">Microsome</keyword>
<evidence type="ECO:0000256" key="1">
    <source>
        <dbReference type="ARBA" id="ARBA00001971"/>
    </source>
</evidence>
<accession>A0A0K8RNP2</accession>
<reference evidence="16" key="1">
    <citation type="submission" date="2012-12" db="EMBL/GenBank/DDBJ databases">
        <title>Identification and characterization of a phenylalanine ammonia-lyase gene family in Isatis indigotica Fort.</title>
        <authorList>
            <person name="Liu Q."/>
            <person name="Chen J."/>
            <person name="Zhou X."/>
            <person name="Di P."/>
            <person name="Xiao Y."/>
            <person name="Xuan H."/>
            <person name="Zhang L."/>
            <person name="Chen W."/>
        </authorList>
    </citation>
    <scope>NUCLEOTIDE SEQUENCE</scope>
    <source>
        <tissue evidence="16">Salivary gland</tissue>
    </source>
</reference>
<comment type="cofactor">
    <cofactor evidence="1 13">
        <name>heme</name>
        <dbReference type="ChEBI" id="CHEBI:30413"/>
    </cofactor>
</comment>
<dbReference type="GO" id="GO:0005506">
    <property type="term" value="F:iron ion binding"/>
    <property type="evidence" value="ECO:0007669"/>
    <property type="project" value="InterPro"/>
</dbReference>
<dbReference type="Pfam" id="PF00067">
    <property type="entry name" value="p450"/>
    <property type="match status" value="1"/>
</dbReference>
<dbReference type="EMBL" id="GADI01001113">
    <property type="protein sequence ID" value="JAA72695.1"/>
    <property type="molecule type" value="mRNA"/>
</dbReference>
<dbReference type="InterPro" id="IPR001128">
    <property type="entry name" value="Cyt_P450"/>
</dbReference>
<dbReference type="GO" id="GO:0016705">
    <property type="term" value="F:oxidoreductase activity, acting on paired donors, with incorporation or reduction of molecular oxygen"/>
    <property type="evidence" value="ECO:0007669"/>
    <property type="project" value="InterPro"/>
</dbReference>
<evidence type="ECO:0000256" key="5">
    <source>
        <dbReference type="ARBA" id="ARBA00022617"/>
    </source>
</evidence>
<evidence type="ECO:0000313" key="16">
    <source>
        <dbReference type="EMBL" id="JAA72695.1"/>
    </source>
</evidence>
<comment type="subcellular location">
    <subcellularLocation>
        <location evidence="3">Endoplasmic reticulum membrane</location>
        <topology evidence="3">Peripheral membrane protein</topology>
    </subcellularLocation>
    <subcellularLocation>
        <location evidence="2">Microsome membrane</location>
        <topology evidence="2">Peripheral membrane protein</topology>
    </subcellularLocation>
</comment>
<feature type="binding site" description="axial binding residue" evidence="13">
    <location>
        <position position="168"/>
    </location>
    <ligand>
        <name>heme</name>
        <dbReference type="ChEBI" id="CHEBI:30413"/>
    </ligand>
    <ligandPart>
        <name>Fe</name>
        <dbReference type="ChEBI" id="CHEBI:18248"/>
    </ligandPart>
</feature>
<dbReference type="GO" id="GO:0005789">
    <property type="term" value="C:endoplasmic reticulum membrane"/>
    <property type="evidence" value="ECO:0007669"/>
    <property type="project" value="UniProtKB-SubCell"/>
</dbReference>
<keyword evidence="6 13" id="KW-0479">Metal-binding</keyword>
<dbReference type="InterPro" id="IPR050476">
    <property type="entry name" value="Insect_CytP450_Detox"/>
</dbReference>
<dbReference type="InterPro" id="IPR017972">
    <property type="entry name" value="Cyt_P450_CS"/>
</dbReference>
<name>A0A0K8RNP2_IXORI</name>
<protein>
    <submittedName>
        <fullName evidence="16">Putative cytochrome p450 cyp3/cyp5/cyp6/cyp9 subfamily</fullName>
    </submittedName>
</protein>
<dbReference type="InterPro" id="IPR036396">
    <property type="entry name" value="Cyt_P450_sf"/>
</dbReference>
<keyword evidence="11 14" id="KW-0503">Monooxygenase</keyword>
<evidence type="ECO:0000256" key="14">
    <source>
        <dbReference type="RuleBase" id="RU000461"/>
    </source>
</evidence>
<keyword evidence="9 14" id="KW-0560">Oxidoreductase</keyword>
<evidence type="ECO:0000256" key="3">
    <source>
        <dbReference type="ARBA" id="ARBA00004406"/>
    </source>
</evidence>
<evidence type="ECO:0000256" key="9">
    <source>
        <dbReference type="ARBA" id="ARBA00023002"/>
    </source>
</evidence>
<sequence>PSGHSTNSNTPRKGITPFATVANAELFVIAGLEVVTSALTFTTYLLAKYQDVQDKVRVEVKLLLEKDGNINYDNIFSLQYLNQVISESLRFYPPLPGLVTRRCQKNFEYNGLQIPKGTHIQVPVKMMHYDPRYWANPEELNPDRFLPENKSSIEPMAYLPFGIGPRNCPASRLAELELALIMAKTVVKYKLHLSDDPEKRTLKYVSEVVLAFSDGGTWIRMEKI</sequence>
<comment type="similarity">
    <text evidence="4 14">Belongs to the cytochrome P450 family.</text>
</comment>
<feature type="transmembrane region" description="Helical" evidence="15">
    <location>
        <begin position="26"/>
        <end position="47"/>
    </location>
</feature>
<keyword evidence="15" id="KW-1133">Transmembrane helix</keyword>
<dbReference type="Gene3D" id="1.10.630.10">
    <property type="entry name" value="Cytochrome P450"/>
    <property type="match status" value="1"/>
</dbReference>
<feature type="non-terminal residue" evidence="16">
    <location>
        <position position="1"/>
    </location>
</feature>
<dbReference type="InterPro" id="IPR002401">
    <property type="entry name" value="Cyt_P450_E_grp-I"/>
</dbReference>
<evidence type="ECO:0000256" key="8">
    <source>
        <dbReference type="ARBA" id="ARBA00022848"/>
    </source>
</evidence>
<proteinExistence type="evidence at transcript level"/>